<dbReference type="InterPro" id="IPR002125">
    <property type="entry name" value="CMP_dCMP_dom"/>
</dbReference>
<evidence type="ECO:0000313" key="3">
    <source>
        <dbReference type="EMBL" id="KIO18739.1"/>
    </source>
</evidence>
<feature type="region of interest" description="Disordered" evidence="1">
    <location>
        <begin position="79"/>
        <end position="168"/>
    </location>
</feature>
<feature type="compositionally biased region" description="Low complexity" evidence="1">
    <location>
        <begin position="98"/>
        <end position="113"/>
    </location>
</feature>
<dbReference type="AlphaFoldDB" id="A0A0C3Q669"/>
<dbReference type="Gene3D" id="3.40.140.10">
    <property type="entry name" value="Cytidine Deaminase, domain 2"/>
    <property type="match status" value="2"/>
</dbReference>
<accession>A0A0C3Q669</accession>
<dbReference type="InterPro" id="IPR016193">
    <property type="entry name" value="Cytidine_deaminase-like"/>
</dbReference>
<dbReference type="GO" id="GO:0003824">
    <property type="term" value="F:catalytic activity"/>
    <property type="evidence" value="ECO:0007669"/>
    <property type="project" value="InterPro"/>
</dbReference>
<reference evidence="4" key="2">
    <citation type="submission" date="2015-01" db="EMBL/GenBank/DDBJ databases">
        <title>Evolutionary Origins and Diversification of the Mycorrhizal Mutualists.</title>
        <authorList>
            <consortium name="DOE Joint Genome Institute"/>
            <consortium name="Mycorrhizal Genomics Consortium"/>
            <person name="Kohler A."/>
            <person name="Kuo A."/>
            <person name="Nagy L.G."/>
            <person name="Floudas D."/>
            <person name="Copeland A."/>
            <person name="Barry K.W."/>
            <person name="Cichocki N."/>
            <person name="Veneault-Fourrey C."/>
            <person name="LaButti K."/>
            <person name="Lindquist E.A."/>
            <person name="Lipzen A."/>
            <person name="Lundell T."/>
            <person name="Morin E."/>
            <person name="Murat C."/>
            <person name="Riley R."/>
            <person name="Ohm R."/>
            <person name="Sun H."/>
            <person name="Tunlid A."/>
            <person name="Henrissat B."/>
            <person name="Grigoriev I.V."/>
            <person name="Hibbett D.S."/>
            <person name="Martin F."/>
        </authorList>
    </citation>
    <scope>NUCLEOTIDE SEQUENCE [LARGE SCALE GENOMIC DNA]</scope>
    <source>
        <strain evidence="4">MUT 4182</strain>
    </source>
</reference>
<feature type="domain" description="CMP/dCMP-type deaminase" evidence="2">
    <location>
        <begin position="1"/>
        <end position="73"/>
    </location>
</feature>
<name>A0A0C3Q669_9AGAM</name>
<sequence>MSKAQFYLQQCSDAASKSSMCFHLGAILVKGGKIISTGYNHHRTHYDGSDSAHGQRKPVSMHAEMHAIYNATGMSPAFSRQVKAESRRVSPWRPPQYPSSSPSGSASGSPSQSDAAWIDEEEEYSEPQQDVQPPPAARQPQQQRRPTPPTPQRPAKGPPIFKGTEGRCQEESCTVHTQELARQQSTKCITTQQQQRDQESASTQQQRQRQWERKWLQHRPDVKLWDSRRRDPRVNGADLYVARFTKNGLGPAKPCGRCLEWCRWAGVKRIFHWDPDAKPHGKWDVLKVNDPENAYLTHADVKINNGTFKAYAYSKI</sequence>
<dbReference type="Pfam" id="PF00383">
    <property type="entry name" value="dCMP_cyt_deam_1"/>
    <property type="match status" value="1"/>
</dbReference>
<keyword evidence="4" id="KW-1185">Reference proteome</keyword>
<evidence type="ECO:0000259" key="2">
    <source>
        <dbReference type="Pfam" id="PF00383"/>
    </source>
</evidence>
<proteinExistence type="predicted"/>
<dbReference type="Proteomes" id="UP000054248">
    <property type="component" value="Unassembled WGS sequence"/>
</dbReference>
<feature type="region of interest" description="Disordered" evidence="1">
    <location>
        <begin position="193"/>
        <end position="212"/>
    </location>
</feature>
<feature type="compositionally biased region" description="Polar residues" evidence="1">
    <location>
        <begin position="193"/>
        <end position="203"/>
    </location>
</feature>
<evidence type="ECO:0000256" key="1">
    <source>
        <dbReference type="SAM" id="MobiDB-lite"/>
    </source>
</evidence>
<organism evidence="3 4">
    <name type="scientific">Tulasnella calospora MUT 4182</name>
    <dbReference type="NCBI Taxonomy" id="1051891"/>
    <lineage>
        <taxon>Eukaryota</taxon>
        <taxon>Fungi</taxon>
        <taxon>Dikarya</taxon>
        <taxon>Basidiomycota</taxon>
        <taxon>Agaricomycotina</taxon>
        <taxon>Agaricomycetes</taxon>
        <taxon>Cantharellales</taxon>
        <taxon>Tulasnellaceae</taxon>
        <taxon>Tulasnella</taxon>
    </lineage>
</organism>
<protein>
    <recommendedName>
        <fullName evidence="2">CMP/dCMP-type deaminase domain-containing protein</fullName>
    </recommendedName>
</protein>
<gene>
    <name evidence="3" type="ORF">M407DRAFT_31602</name>
</gene>
<dbReference type="HOGENOM" id="CLU_057365_0_0_1"/>
<dbReference type="SUPFAM" id="SSF53927">
    <property type="entry name" value="Cytidine deaminase-like"/>
    <property type="match status" value="2"/>
</dbReference>
<reference evidence="3 4" key="1">
    <citation type="submission" date="2014-04" db="EMBL/GenBank/DDBJ databases">
        <authorList>
            <consortium name="DOE Joint Genome Institute"/>
            <person name="Kuo A."/>
            <person name="Girlanda M."/>
            <person name="Perotto S."/>
            <person name="Kohler A."/>
            <person name="Nagy L.G."/>
            <person name="Floudas D."/>
            <person name="Copeland A."/>
            <person name="Barry K.W."/>
            <person name="Cichocki N."/>
            <person name="Veneault-Fourrey C."/>
            <person name="LaButti K."/>
            <person name="Lindquist E.A."/>
            <person name="Lipzen A."/>
            <person name="Lundell T."/>
            <person name="Morin E."/>
            <person name="Murat C."/>
            <person name="Sun H."/>
            <person name="Tunlid A."/>
            <person name="Henrissat B."/>
            <person name="Grigoriev I.V."/>
            <person name="Hibbett D.S."/>
            <person name="Martin F."/>
            <person name="Nordberg H.P."/>
            <person name="Cantor M.N."/>
            <person name="Hua S.X."/>
        </authorList>
    </citation>
    <scope>NUCLEOTIDE SEQUENCE [LARGE SCALE GENOMIC DNA]</scope>
    <source>
        <strain evidence="3 4">MUT 4182</strain>
    </source>
</reference>
<evidence type="ECO:0000313" key="4">
    <source>
        <dbReference type="Proteomes" id="UP000054248"/>
    </source>
</evidence>
<dbReference type="GO" id="GO:0006139">
    <property type="term" value="P:nucleobase-containing compound metabolic process"/>
    <property type="evidence" value="ECO:0007669"/>
    <property type="project" value="UniProtKB-ARBA"/>
</dbReference>
<dbReference type="EMBL" id="KN823264">
    <property type="protein sequence ID" value="KIO18739.1"/>
    <property type="molecule type" value="Genomic_DNA"/>
</dbReference>
<dbReference type="OrthoDB" id="9972196at2759"/>